<gene>
    <name evidence="2" type="ORF">GOC74_14765</name>
</gene>
<sequence length="621" mass="65301">MIDRESRRRASGLSSRFLFGDRVGLLVFLGSLCLFLALWRTAFLINDTYTIANGLAAVADGNIALTDPEYGSLRSPGTNFYGGSTYSRNYGVIVLALPFLAALRGIEAVADLPVALVALWSLLVYGTILVAGRQFGRERLARLGGGCVVAAVFLLNVALVRPIDPVPHHQLALQLVHATAGAFVGTLAYRLVSFTDGRRRGVVAAVAVVGGTPLAFWATVPKRHVVTAAVALAVALGLAYSRDAERDWAFESRAVCYALLALLAWVHAPEALVLFVPFVLVDVATAPDNGPRTLGVLGGVFLLALVPLFVTNTLITGDPLTVPRMLRTVGQGSDISLTGELSSGDGSGGFDMTNLPRFVRVGIVLGQSAVEPLMKLLGLVRGGIHSLQTDPTAAYRTLVRSGYIETVADRAEGTPEGNLTLLESTPVLATIAAAVSTSLVGIERAVERRSLPSGVTPADAFLVLAAVALTLVYIGSLPLHAQVTVRYLYPVAPILVCLAVRLPPVGRALDAHWRTVLWSWSGGVLIGGQLVLVALVALDVGRAEAFQFHAVLGLAVALALGSWSLLSVASERFDRVGAALFGLALASSTVFVAFAAVEYFGLGGAHALPMVRTLADAIPLR</sequence>
<dbReference type="Proteomes" id="UP000608662">
    <property type="component" value="Unassembled WGS sequence"/>
</dbReference>
<dbReference type="EMBL" id="WOYG01000001">
    <property type="protein sequence ID" value="NLV11190.1"/>
    <property type="molecule type" value="Genomic_DNA"/>
</dbReference>
<feature type="transmembrane region" description="Helical" evidence="1">
    <location>
        <begin position="458"/>
        <end position="481"/>
    </location>
</feature>
<protein>
    <recommendedName>
        <fullName evidence="4">Glycosyltransferase RgtA/B/C/D-like domain-containing protein</fullName>
    </recommendedName>
</protein>
<organism evidence="2 3">
    <name type="scientific">Halomicrobium mukohataei</name>
    <dbReference type="NCBI Taxonomy" id="57705"/>
    <lineage>
        <taxon>Archaea</taxon>
        <taxon>Methanobacteriati</taxon>
        <taxon>Methanobacteriota</taxon>
        <taxon>Stenosarchaea group</taxon>
        <taxon>Halobacteria</taxon>
        <taxon>Halobacteriales</taxon>
        <taxon>Haloarculaceae</taxon>
        <taxon>Halomicrobium</taxon>
    </lineage>
</organism>
<keyword evidence="1" id="KW-1133">Transmembrane helix</keyword>
<accession>A0A847UHW7</accession>
<keyword evidence="1" id="KW-0472">Membrane</keyword>
<reference evidence="2" key="1">
    <citation type="submission" date="2019-12" db="EMBL/GenBank/DDBJ databases">
        <title>Whole-genome sequence of Halomicrobium mukohataei pws1.</title>
        <authorList>
            <person name="Verma D.K."/>
            <person name="Gopal K."/>
            <person name="Prasad E.S."/>
        </authorList>
    </citation>
    <scope>NUCLEOTIDE SEQUENCE</scope>
    <source>
        <strain evidence="2">Pws1</strain>
    </source>
</reference>
<keyword evidence="1" id="KW-0812">Transmembrane</keyword>
<feature type="transmembrane region" description="Helical" evidence="1">
    <location>
        <begin position="293"/>
        <end position="315"/>
    </location>
</feature>
<proteinExistence type="predicted"/>
<feature type="transmembrane region" description="Helical" evidence="1">
    <location>
        <begin position="546"/>
        <end position="566"/>
    </location>
</feature>
<feature type="transmembrane region" description="Helical" evidence="1">
    <location>
        <begin position="254"/>
        <end position="281"/>
    </location>
</feature>
<feature type="transmembrane region" description="Helical" evidence="1">
    <location>
        <begin position="578"/>
        <end position="602"/>
    </location>
</feature>
<feature type="transmembrane region" description="Helical" evidence="1">
    <location>
        <begin position="171"/>
        <end position="189"/>
    </location>
</feature>
<dbReference type="AlphaFoldDB" id="A0A847UHW7"/>
<evidence type="ECO:0000313" key="2">
    <source>
        <dbReference type="EMBL" id="NLV11190.1"/>
    </source>
</evidence>
<comment type="caution">
    <text evidence="2">The sequence shown here is derived from an EMBL/GenBank/DDBJ whole genome shotgun (WGS) entry which is preliminary data.</text>
</comment>
<dbReference type="RefSeq" id="WP_170094908.1">
    <property type="nucleotide sequence ID" value="NZ_WOYG01000001.1"/>
</dbReference>
<feature type="transmembrane region" description="Helical" evidence="1">
    <location>
        <begin position="487"/>
        <end position="504"/>
    </location>
</feature>
<feature type="transmembrane region" description="Helical" evidence="1">
    <location>
        <begin position="23"/>
        <end position="42"/>
    </location>
</feature>
<name>A0A847UHW7_9EURY</name>
<feature type="transmembrane region" description="Helical" evidence="1">
    <location>
        <begin position="201"/>
        <end position="219"/>
    </location>
</feature>
<evidence type="ECO:0000313" key="3">
    <source>
        <dbReference type="Proteomes" id="UP000608662"/>
    </source>
</evidence>
<feature type="transmembrane region" description="Helical" evidence="1">
    <location>
        <begin position="516"/>
        <end position="540"/>
    </location>
</feature>
<feature type="transmembrane region" description="Helical" evidence="1">
    <location>
        <begin position="140"/>
        <end position="159"/>
    </location>
</feature>
<evidence type="ECO:0000256" key="1">
    <source>
        <dbReference type="SAM" id="Phobius"/>
    </source>
</evidence>
<feature type="transmembrane region" description="Helical" evidence="1">
    <location>
        <begin position="112"/>
        <end position="131"/>
    </location>
</feature>
<evidence type="ECO:0008006" key="4">
    <source>
        <dbReference type="Google" id="ProtNLM"/>
    </source>
</evidence>
<feature type="transmembrane region" description="Helical" evidence="1">
    <location>
        <begin position="225"/>
        <end position="242"/>
    </location>
</feature>